<keyword evidence="3" id="KW-1185">Reference proteome</keyword>
<evidence type="ECO:0000313" key="3">
    <source>
        <dbReference type="Proteomes" id="UP000663090"/>
    </source>
</evidence>
<dbReference type="Proteomes" id="UP000663090">
    <property type="component" value="Chromosome"/>
</dbReference>
<dbReference type="PROSITE" id="PS51257">
    <property type="entry name" value="PROKAR_LIPOPROTEIN"/>
    <property type="match status" value="1"/>
</dbReference>
<gene>
    <name evidence="2" type="ORF">JY572_06415</name>
</gene>
<dbReference type="Gene3D" id="2.60.40.3440">
    <property type="match status" value="1"/>
</dbReference>
<evidence type="ECO:0000259" key="1">
    <source>
        <dbReference type="Pfam" id="PF08450"/>
    </source>
</evidence>
<evidence type="ECO:0000313" key="2">
    <source>
        <dbReference type="EMBL" id="QSQ15694.1"/>
    </source>
</evidence>
<feature type="domain" description="SMP-30/Gluconolactonase/LRE-like region" evidence="1">
    <location>
        <begin position="405"/>
        <end position="566"/>
    </location>
</feature>
<dbReference type="Gene3D" id="2.120.10.30">
    <property type="entry name" value="TolB, C-terminal domain"/>
    <property type="match status" value="2"/>
</dbReference>
<dbReference type="InterPro" id="IPR013658">
    <property type="entry name" value="SGL"/>
</dbReference>
<accession>A0ABX7NDW0</accession>
<dbReference type="Pfam" id="PF08450">
    <property type="entry name" value="SGL"/>
    <property type="match status" value="1"/>
</dbReference>
<dbReference type="PANTHER" id="PTHR46513">
    <property type="entry name" value="VITELLOGENIN RECEPTOR-LIKE PROTEIN-RELATED-RELATED"/>
    <property type="match status" value="1"/>
</dbReference>
<name>A0ABX7NDW0_9BACT</name>
<dbReference type="InterPro" id="IPR050778">
    <property type="entry name" value="Cueball_EGF_LRP_Nidogen"/>
</dbReference>
<dbReference type="PROSITE" id="PS51120">
    <property type="entry name" value="LDLRB"/>
    <property type="match status" value="1"/>
</dbReference>
<protein>
    <submittedName>
        <fullName evidence="2">SMP-30/gluconolactonase/LRE family protein</fullName>
    </submittedName>
</protein>
<dbReference type="SMART" id="SM00135">
    <property type="entry name" value="LY"/>
    <property type="match status" value="4"/>
</dbReference>
<sequence>MTFLLSKGLAAPAAALRAGWVLGLVACTLVACHDLEQAGAAPVAQSIAVEGAEDAPIEVKLPASGFGTLVFAIVGAPAHGTVSAVRPDGSVTYTPGADYHGEDALSFRAIDHWGQSAQGKVSITVKPTNDAPTLSTVAHQRIAEDGSTGELAFTLGDAETVADDLTLTLTSSNTALVPNVAANLVVGGSSTHRTLKVVPVANASGSTTITLAVSDGTLSTSTTFTVDVTAVNDAPTASPVAHQRVPSGGSTGELAFTVGDVETAADGLTVSATSSNTALVPNDPSKLVLGGSGSHRTLNVIPTSGVSGTTTITLAVSDGFATTSTTFTVEVTGSASLYWVSASGSLWKADVDGANAVELKTGISGVGVVATDPVTRAVFYKRDNALVRMNSDGSNPVDIVANGGLPSGMTVDATNRKLYWSDFNGNRVMRADLDGTNPTEVVGGLDSPSALVVDGSRGKVYVITYNNTAIIRFNLDGTQVETIASNLGGQGVGMAINSSGGKLYFTTRANSIYVANLDGSNVTTLVTNQTAVHGIAIDVAAGRLYWADWLGEAIRSARLADGGDIQTVKSGGGRYMGLDWMPAP</sequence>
<dbReference type="RefSeq" id="WP_206717386.1">
    <property type="nucleotide sequence ID" value="NZ_CP071091.1"/>
</dbReference>
<organism evidence="2 3">
    <name type="scientific">Myxococcus landrumensis</name>
    <dbReference type="NCBI Taxonomy" id="2813577"/>
    <lineage>
        <taxon>Bacteria</taxon>
        <taxon>Pseudomonadati</taxon>
        <taxon>Myxococcota</taxon>
        <taxon>Myxococcia</taxon>
        <taxon>Myxococcales</taxon>
        <taxon>Cystobacterineae</taxon>
        <taxon>Myxococcaceae</taxon>
        <taxon>Myxococcus</taxon>
    </lineage>
</organism>
<dbReference type="Pfam" id="PF17963">
    <property type="entry name" value="Big_9"/>
    <property type="match status" value="1"/>
</dbReference>
<dbReference type="InterPro" id="IPR011042">
    <property type="entry name" value="6-blade_b-propeller_TolB-like"/>
</dbReference>
<dbReference type="EMBL" id="CP071091">
    <property type="protein sequence ID" value="QSQ15694.1"/>
    <property type="molecule type" value="Genomic_DNA"/>
</dbReference>
<dbReference type="SUPFAM" id="SSF63825">
    <property type="entry name" value="YWTD domain"/>
    <property type="match status" value="1"/>
</dbReference>
<dbReference type="InterPro" id="IPR000033">
    <property type="entry name" value="LDLR_classB_rpt"/>
</dbReference>
<reference evidence="2 3" key="1">
    <citation type="submission" date="2021-02" db="EMBL/GenBank/DDBJ databases">
        <title>De Novo genome assembly of isolated myxobacteria.</title>
        <authorList>
            <person name="Stevens D.C."/>
        </authorList>
    </citation>
    <scope>NUCLEOTIDE SEQUENCE [LARGE SCALE GENOMIC DNA]</scope>
    <source>
        <strain evidence="2 3">SCHIC003</strain>
    </source>
</reference>
<proteinExistence type="predicted"/>